<dbReference type="GO" id="GO:0004601">
    <property type="term" value="F:peroxidase activity"/>
    <property type="evidence" value="ECO:0007669"/>
    <property type="project" value="UniProtKB-KW"/>
</dbReference>
<dbReference type="VEuPathDB" id="FungiDB:P168DRAFT_317648"/>
<dbReference type="CDD" id="cd20612">
    <property type="entry name" value="CYP_LDS-like_C"/>
    <property type="match status" value="1"/>
</dbReference>
<dbReference type="GO" id="GO:0020037">
    <property type="term" value="F:heme binding"/>
    <property type="evidence" value="ECO:0007669"/>
    <property type="project" value="InterPro"/>
</dbReference>
<dbReference type="InterPro" id="IPR010255">
    <property type="entry name" value="Haem_peroxidase_sf"/>
</dbReference>
<keyword evidence="1" id="KW-0479">Metal-binding</keyword>
<dbReference type="Proteomes" id="UP000234254">
    <property type="component" value="Unassembled WGS sequence"/>
</dbReference>
<dbReference type="GO" id="GO:0006631">
    <property type="term" value="P:fatty acid metabolic process"/>
    <property type="evidence" value="ECO:0007669"/>
    <property type="project" value="UniProtKB-ARBA"/>
</dbReference>
<keyword evidence="3" id="KW-0560">Oxidoreductase</keyword>
<dbReference type="PRINTS" id="PR00457">
    <property type="entry name" value="ANPEROXIDASE"/>
</dbReference>
<dbReference type="GO" id="GO:0016705">
    <property type="term" value="F:oxidoreductase activity, acting on paired donors, with incorporation or reduction of molecular oxygen"/>
    <property type="evidence" value="ECO:0007669"/>
    <property type="project" value="InterPro"/>
</dbReference>
<proteinExistence type="predicted"/>
<evidence type="ECO:0000256" key="3">
    <source>
        <dbReference type="ARBA" id="ARBA00023002"/>
    </source>
</evidence>
<dbReference type="SUPFAM" id="SSF48113">
    <property type="entry name" value="Heme-dependent peroxidases"/>
    <property type="match status" value="1"/>
</dbReference>
<name>A0A2I1D3Z4_ASPC2</name>
<dbReference type="InterPro" id="IPR036396">
    <property type="entry name" value="Cyt_P450_sf"/>
</dbReference>
<dbReference type="PANTHER" id="PTHR11903">
    <property type="entry name" value="PROSTAGLANDIN G/H SYNTHASE"/>
    <property type="match status" value="1"/>
</dbReference>
<protein>
    <submittedName>
        <fullName evidence="5">Heme peroxidase</fullName>
    </submittedName>
</protein>
<comment type="caution">
    <text evidence="5">The sequence shown here is derived from an EMBL/GenBank/DDBJ whole genome shotgun (WGS) entry which is preliminary data.</text>
</comment>
<evidence type="ECO:0000313" key="6">
    <source>
        <dbReference type="Proteomes" id="UP000234254"/>
    </source>
</evidence>
<dbReference type="GeneID" id="36547652"/>
<dbReference type="Gene3D" id="1.10.640.10">
    <property type="entry name" value="Haem peroxidase domain superfamily, animal type"/>
    <property type="match status" value="1"/>
</dbReference>
<evidence type="ECO:0000256" key="4">
    <source>
        <dbReference type="ARBA" id="ARBA00023004"/>
    </source>
</evidence>
<evidence type="ECO:0000256" key="1">
    <source>
        <dbReference type="ARBA" id="ARBA00022723"/>
    </source>
</evidence>
<dbReference type="Gene3D" id="1.10.630.10">
    <property type="entry name" value="Cytochrome P450"/>
    <property type="match status" value="1"/>
</dbReference>
<evidence type="ECO:0000256" key="2">
    <source>
        <dbReference type="ARBA" id="ARBA00022964"/>
    </source>
</evidence>
<dbReference type="InterPro" id="IPR050783">
    <property type="entry name" value="Oxylipin_biosynth_metab"/>
</dbReference>
<dbReference type="RefSeq" id="XP_024693188.1">
    <property type="nucleotide sequence ID" value="XM_024840128.1"/>
</dbReference>
<dbReference type="SUPFAM" id="SSF48264">
    <property type="entry name" value="Cytochrome P450"/>
    <property type="match status" value="1"/>
</dbReference>
<keyword evidence="6" id="KW-1185">Reference proteome</keyword>
<dbReference type="GO" id="GO:0005506">
    <property type="term" value="F:iron ion binding"/>
    <property type="evidence" value="ECO:0007669"/>
    <property type="project" value="InterPro"/>
</dbReference>
<dbReference type="InterPro" id="IPR037120">
    <property type="entry name" value="Haem_peroxidase_sf_animal"/>
</dbReference>
<reference evidence="5" key="1">
    <citation type="submission" date="2016-12" db="EMBL/GenBank/DDBJ databases">
        <title>The genomes of Aspergillus section Nigri reveals drivers in fungal speciation.</title>
        <authorList>
            <consortium name="DOE Joint Genome Institute"/>
            <person name="Vesth T.C."/>
            <person name="Nybo J."/>
            <person name="Theobald S."/>
            <person name="Brandl J."/>
            <person name="Frisvad J.C."/>
            <person name="Nielsen K.F."/>
            <person name="Lyhne E.K."/>
            <person name="Kogle M.E."/>
            <person name="Kuo A."/>
            <person name="Riley R."/>
            <person name="Clum A."/>
            <person name="Nolan M."/>
            <person name="Lipzen A."/>
            <person name="Salamov A."/>
            <person name="Henrissat B."/>
            <person name="Wiebenga A."/>
            <person name="De vries R.P."/>
            <person name="Grigoriev I.V."/>
            <person name="Mortensen U.H."/>
            <person name="Andersen M.R."/>
            <person name="Baker S.E."/>
        </authorList>
    </citation>
    <scope>NUCLEOTIDE SEQUENCE</scope>
    <source>
        <strain evidence="5">IBT 28561</strain>
    </source>
</reference>
<dbReference type="EMBL" id="MSFM01000005">
    <property type="protein sequence ID" value="PKY04594.1"/>
    <property type="molecule type" value="Genomic_DNA"/>
</dbReference>
<accession>A0A2I1D3Z4</accession>
<evidence type="ECO:0000313" key="5">
    <source>
        <dbReference type="EMBL" id="PKY04594.1"/>
    </source>
</evidence>
<organism evidence="5 6">
    <name type="scientific">Aspergillus campestris (strain IBT 28561)</name>
    <dbReference type="NCBI Taxonomy" id="1392248"/>
    <lineage>
        <taxon>Eukaryota</taxon>
        <taxon>Fungi</taxon>
        <taxon>Dikarya</taxon>
        <taxon>Ascomycota</taxon>
        <taxon>Pezizomycotina</taxon>
        <taxon>Eurotiomycetes</taxon>
        <taxon>Eurotiomycetidae</taxon>
        <taxon>Eurotiales</taxon>
        <taxon>Aspergillaceae</taxon>
        <taxon>Aspergillus</taxon>
        <taxon>Aspergillus subgen. Circumdati</taxon>
    </lineage>
</organism>
<dbReference type="AlphaFoldDB" id="A0A2I1D3Z4"/>
<dbReference type="GO" id="GO:0004497">
    <property type="term" value="F:monooxygenase activity"/>
    <property type="evidence" value="ECO:0007669"/>
    <property type="project" value="InterPro"/>
</dbReference>
<dbReference type="GO" id="GO:0006979">
    <property type="term" value="P:response to oxidative stress"/>
    <property type="evidence" value="ECO:0007669"/>
    <property type="project" value="InterPro"/>
</dbReference>
<keyword evidence="5" id="KW-0575">Peroxidase</keyword>
<dbReference type="GO" id="GO:0051213">
    <property type="term" value="F:dioxygenase activity"/>
    <property type="evidence" value="ECO:0007669"/>
    <property type="project" value="UniProtKB-KW"/>
</dbReference>
<dbReference type="OrthoDB" id="823504at2759"/>
<dbReference type="PANTHER" id="PTHR11903:SF37">
    <property type="entry name" value="PSI-PRODUCING OXYGENASE A"/>
    <property type="match status" value="1"/>
</dbReference>
<sequence length="756" mass="84430">MKGTKPVKTLSVSLAALALILRRLRVRTFKDGRLKNDTYSEQRLLGQPPGVSAWLIAFNRFHNYVVGEMALINEAGRFSLPAGLTPKSSQYATAEAKRENDLFQTGRLVTCGLYVNIILGDYLRTILNLNTNPVNSDWKLDPRGRIEVFDAQGVPRGLGNQVCAEFNMIYRWHAAITDQDETWTKAFMKDSLGRDVDPSTLSVGQFLAGLRKWKQTLDPEPSKWTFGGLKRAPDGNFHDSDLVKLLQDGAERAVGAFGSWGGLATLNEFRVFKLKPYATFLEVNSDPEVAEALEALYGHPDNIELFQSASSDFDVASGDVMYKLLMRAFPGYYPPNSFYTLYPFTIPTHNRQAFEKAGGPHTFQLTRHDYMLSGDSTANADQRVFVNKCIYQPKDSLEEVQQYYERTTLELLREYSKKAGPSYYVDAVRDIGNLAHANFTADFFNIPVTKSADNDAYTDAEMYDALAELFGYVFLDVDPAQSLKHRTVGSRKSERLGQVMRKQVEHQQSHLASIARQVLGTESEPENLVNYGAQLVRRLLDDGKSVDEVVWTIIPTAAAAACATQAQGWGQLIDLYLSDAYYKHWPDIQRLAHSNDRVSFEKLKKYALEGFRLSTPAFGVLRNAAVDTTIDDSGKSIAVHKGDTIFADFVTAGRDPIKFPDPESIRLDRADELYIHHGWGPHACLGRAIVTVAGAAMLRVFGRLTNLRRSPGPSGEMKSKLVNNAFKVYLPEDGSEWTPFPCNKKVLFDSLGDQGS</sequence>
<gene>
    <name evidence="5" type="ORF">P168DRAFT_317648</name>
</gene>
<dbReference type="InterPro" id="IPR019791">
    <property type="entry name" value="Haem_peroxidase_animal"/>
</dbReference>
<keyword evidence="2" id="KW-0223">Dioxygenase</keyword>
<keyword evidence="4" id="KW-0408">Iron</keyword>